<proteinExistence type="predicted"/>
<feature type="compositionally biased region" description="Gly residues" evidence="3">
    <location>
        <begin position="624"/>
        <end position="639"/>
    </location>
</feature>
<dbReference type="STRING" id="1890683.A0A427YGS4"/>
<feature type="compositionally biased region" description="Gly residues" evidence="3">
    <location>
        <begin position="385"/>
        <end position="404"/>
    </location>
</feature>
<keyword evidence="6" id="KW-1185">Reference proteome</keyword>
<feature type="compositionally biased region" description="Polar residues" evidence="3">
    <location>
        <begin position="87"/>
        <end position="101"/>
    </location>
</feature>
<feature type="compositionally biased region" description="Basic and acidic residues" evidence="3">
    <location>
        <begin position="505"/>
        <end position="515"/>
    </location>
</feature>
<organism evidence="5 6">
    <name type="scientific">Saitozyma podzolica</name>
    <dbReference type="NCBI Taxonomy" id="1890683"/>
    <lineage>
        <taxon>Eukaryota</taxon>
        <taxon>Fungi</taxon>
        <taxon>Dikarya</taxon>
        <taxon>Basidiomycota</taxon>
        <taxon>Agaricomycotina</taxon>
        <taxon>Tremellomycetes</taxon>
        <taxon>Tremellales</taxon>
        <taxon>Trimorphomycetaceae</taxon>
        <taxon>Saitozyma</taxon>
    </lineage>
</organism>
<feature type="compositionally biased region" description="Pro residues" evidence="3">
    <location>
        <begin position="675"/>
        <end position="691"/>
    </location>
</feature>
<feature type="region of interest" description="Disordered" evidence="3">
    <location>
        <begin position="355"/>
        <end position="417"/>
    </location>
</feature>
<evidence type="ECO:0000256" key="3">
    <source>
        <dbReference type="SAM" id="MobiDB-lite"/>
    </source>
</evidence>
<accession>A0A427YGS4</accession>
<feature type="compositionally biased region" description="Polar residues" evidence="3">
    <location>
        <begin position="314"/>
        <end position="324"/>
    </location>
</feature>
<evidence type="ECO:0000313" key="6">
    <source>
        <dbReference type="Proteomes" id="UP000279259"/>
    </source>
</evidence>
<dbReference type="PROSITE" id="PS50002">
    <property type="entry name" value="SH3"/>
    <property type="match status" value="1"/>
</dbReference>
<dbReference type="InterPro" id="IPR001452">
    <property type="entry name" value="SH3_domain"/>
</dbReference>
<feature type="compositionally biased region" description="Gly residues" evidence="3">
    <location>
        <begin position="490"/>
        <end position="501"/>
    </location>
</feature>
<feature type="compositionally biased region" description="Low complexity" evidence="3">
    <location>
        <begin position="204"/>
        <end position="217"/>
    </location>
</feature>
<feature type="compositionally biased region" description="Basic and acidic residues" evidence="3">
    <location>
        <begin position="705"/>
        <end position="716"/>
    </location>
</feature>
<feature type="compositionally biased region" description="Low complexity" evidence="3">
    <location>
        <begin position="325"/>
        <end position="340"/>
    </location>
</feature>
<feature type="compositionally biased region" description="Low complexity" evidence="3">
    <location>
        <begin position="225"/>
        <end position="252"/>
    </location>
</feature>
<dbReference type="InterPro" id="IPR036028">
    <property type="entry name" value="SH3-like_dom_sf"/>
</dbReference>
<keyword evidence="1 2" id="KW-0728">SH3 domain</keyword>
<feature type="compositionally biased region" description="Low complexity" evidence="3">
    <location>
        <begin position="74"/>
        <end position="86"/>
    </location>
</feature>
<feature type="compositionally biased region" description="Gly residues" evidence="3">
    <location>
        <begin position="542"/>
        <end position="551"/>
    </location>
</feature>
<evidence type="ECO:0000259" key="4">
    <source>
        <dbReference type="PROSITE" id="PS50002"/>
    </source>
</evidence>
<dbReference type="OrthoDB" id="2575393at2759"/>
<protein>
    <recommendedName>
        <fullName evidence="4">SH3 domain-containing protein</fullName>
    </recommendedName>
</protein>
<dbReference type="AlphaFoldDB" id="A0A427YGS4"/>
<dbReference type="PANTHER" id="PTHR48125">
    <property type="entry name" value="LP07818P1"/>
    <property type="match status" value="1"/>
</dbReference>
<dbReference type="PANTHER" id="PTHR48125:SF10">
    <property type="entry name" value="OS12G0136300 PROTEIN"/>
    <property type="match status" value="1"/>
</dbReference>
<feature type="compositionally biased region" description="Acidic residues" evidence="3">
    <location>
        <begin position="446"/>
        <end position="487"/>
    </location>
</feature>
<feature type="region of interest" description="Disordered" evidence="3">
    <location>
        <begin position="433"/>
        <end position="716"/>
    </location>
</feature>
<feature type="compositionally biased region" description="Low complexity" evidence="3">
    <location>
        <begin position="405"/>
        <end position="414"/>
    </location>
</feature>
<comment type="caution">
    <text evidence="5">The sequence shown here is derived from an EMBL/GenBank/DDBJ whole genome shotgun (WGS) entry which is preliminary data.</text>
</comment>
<evidence type="ECO:0000256" key="1">
    <source>
        <dbReference type="ARBA" id="ARBA00022443"/>
    </source>
</evidence>
<feature type="compositionally biased region" description="Low complexity" evidence="3">
    <location>
        <begin position="8"/>
        <end position="21"/>
    </location>
</feature>
<sequence>MDTSTERTAASDAATPDQAASGMSHETNVPALGLVLAPAPATAADTAGVSSSAQPSQTSHPPQPPSEHELRSEPITPSHPSTSSIPNTVLPSPSPSRSPTFVPSILPRDASSSINTTTAAATLARPRPSRASSGYQSTRPAPASPAPSSRRGSSQLASPALSLAVSRDRASSNASSAAGSAISSRPGSQFGPPGSDRSINTLPTSLSSSTASASASGSGTGTGGTSSSIIARRFSSSSSGRTSRARAASSSKSKSRPRSSLGTSFLSASAAEPDDADGAAFVDSETSSAVPSPARLQASPNVAGTSVPEEPSATALTDKTTNSLSASQSQSQSQSTSQATGDLRVVIIIRDYAYPPNDDRHRGILPIPPAPANEDDGLRWRHDGLGGSSAFGFGRGLGESGGGSSSNVDSGESGAKNYRRWSGLGLLSWRGFLGRGSKTSRNADESTGDADAEADDDDDDDIPITVEPEDDYAFESSSEADEDDDEDRGGAGGRDAGGDGGDTPRVGEGEDPHELDLEEGEVVDVKGRGGGEGWVVATKLVGGEGVGGSAEGKGEKKKGKEGLVPESYLEKVDESEAERIANAGFSSRTGNVHPIEEEAERDSEGHDGEASHEVGKEGISGLDLGLGGDGTEPGTGTDGGSATAQSAQGEAGGHIDVPGEKGAKSDSDGSAPLALPLPIPLHLPVLPVPEPGPEHLHKNNTTAHAGEDQSKLEAQS</sequence>
<dbReference type="Proteomes" id="UP000279259">
    <property type="component" value="Unassembled WGS sequence"/>
</dbReference>
<gene>
    <name evidence="5" type="ORF">EHS25_001650</name>
</gene>
<feature type="domain" description="SH3" evidence="4">
    <location>
        <begin position="461"/>
        <end position="574"/>
    </location>
</feature>
<feature type="compositionally biased region" description="Low complexity" evidence="3">
    <location>
        <begin position="41"/>
        <end position="60"/>
    </location>
</feature>
<dbReference type="Gene3D" id="2.30.30.40">
    <property type="entry name" value="SH3 Domains"/>
    <property type="match status" value="1"/>
</dbReference>
<name>A0A427YGS4_9TREE</name>
<evidence type="ECO:0000256" key="2">
    <source>
        <dbReference type="PROSITE-ProRule" id="PRU00192"/>
    </source>
</evidence>
<feature type="region of interest" description="Disordered" evidence="3">
    <location>
        <begin position="41"/>
        <end position="340"/>
    </location>
</feature>
<feature type="region of interest" description="Disordered" evidence="3">
    <location>
        <begin position="1"/>
        <end position="26"/>
    </location>
</feature>
<evidence type="ECO:0000313" key="5">
    <source>
        <dbReference type="EMBL" id="RSH90316.1"/>
    </source>
</evidence>
<reference evidence="5 6" key="1">
    <citation type="submission" date="2018-11" db="EMBL/GenBank/DDBJ databases">
        <title>Genome sequence of Saitozyma podzolica DSM 27192.</title>
        <authorList>
            <person name="Aliyu H."/>
            <person name="Gorte O."/>
            <person name="Ochsenreither K."/>
        </authorList>
    </citation>
    <scope>NUCLEOTIDE SEQUENCE [LARGE SCALE GENOMIC DNA]</scope>
    <source>
        <strain evidence="5 6">DSM 27192</strain>
    </source>
</reference>
<feature type="compositionally biased region" description="Basic and acidic residues" evidence="3">
    <location>
        <begin position="657"/>
        <end position="667"/>
    </location>
</feature>
<feature type="compositionally biased region" description="Low complexity" evidence="3">
    <location>
        <begin position="110"/>
        <end position="185"/>
    </location>
</feature>
<dbReference type="EMBL" id="RSCD01000011">
    <property type="protein sequence ID" value="RSH90316.1"/>
    <property type="molecule type" value="Genomic_DNA"/>
</dbReference>
<feature type="compositionally biased region" description="Basic and acidic residues" evidence="3">
    <location>
        <begin position="552"/>
        <end position="579"/>
    </location>
</feature>
<feature type="compositionally biased region" description="Basic and acidic residues" evidence="3">
    <location>
        <begin position="602"/>
        <end position="616"/>
    </location>
</feature>
<dbReference type="SUPFAM" id="SSF50044">
    <property type="entry name" value="SH3-domain"/>
    <property type="match status" value="1"/>
</dbReference>